<dbReference type="GO" id="GO:0005770">
    <property type="term" value="C:late endosome"/>
    <property type="evidence" value="ECO:0007669"/>
    <property type="project" value="TreeGrafter"/>
</dbReference>
<dbReference type="Pfam" id="PF02194">
    <property type="entry name" value="PXA"/>
    <property type="match status" value="1"/>
</dbReference>
<dbReference type="GO" id="GO:0005769">
    <property type="term" value="C:early endosome"/>
    <property type="evidence" value="ECO:0007669"/>
    <property type="project" value="TreeGrafter"/>
</dbReference>
<keyword evidence="2" id="KW-0963">Cytoplasm</keyword>
<accession>A0A6A6X3R8</accession>
<feature type="region of interest" description="Disordered" evidence="3">
    <location>
        <begin position="176"/>
        <end position="206"/>
    </location>
</feature>
<evidence type="ECO:0000313" key="6">
    <source>
        <dbReference type="Proteomes" id="UP000799757"/>
    </source>
</evidence>
<evidence type="ECO:0000256" key="3">
    <source>
        <dbReference type="SAM" id="MobiDB-lite"/>
    </source>
</evidence>
<dbReference type="GO" id="GO:0045022">
    <property type="term" value="P:early endosome to late endosome transport"/>
    <property type="evidence" value="ECO:0007669"/>
    <property type="project" value="TreeGrafter"/>
</dbReference>
<keyword evidence="6" id="KW-1185">Reference proteome</keyword>
<organism evidence="5 6">
    <name type="scientific">Melanomma pulvis-pyrius CBS 109.77</name>
    <dbReference type="NCBI Taxonomy" id="1314802"/>
    <lineage>
        <taxon>Eukaryota</taxon>
        <taxon>Fungi</taxon>
        <taxon>Dikarya</taxon>
        <taxon>Ascomycota</taxon>
        <taxon>Pezizomycotina</taxon>
        <taxon>Dothideomycetes</taxon>
        <taxon>Pleosporomycetidae</taxon>
        <taxon>Pleosporales</taxon>
        <taxon>Melanommataceae</taxon>
        <taxon>Melanomma</taxon>
    </lineage>
</organism>
<dbReference type="OrthoDB" id="5582218at2759"/>
<sequence>MLHPHPALTPVPTEAVPSSIVEQRENESAWRQLLVQGVLAVLLPTEDLENGCLRALVAEIFAEMILGNGISGKACEGWLLWEGITRIAEVLQDDAKEKDPQSGDMSSEQSLNRLERFGLLSLPTDERGGPLLASSRRHDGASMTISALFWMAVQYAFFACTAMRAVIVGVATSSSLPPRSVTGASGQSPVEANRQSQMPQADHPALRRPLASKQPIVSMKLWSCASRLVELNARMPWLSGLISMLHWGVLFGPGKVGDTEGVLDRFLSHTMQMRVLNPAFLPILLRTIRATLFPNNTLGPPRTPPTVEEAKKIKLRCAATLLRLLPSPVAASFFASKSRVVQLRQVEILLDCLDDAYLNKHLVFQIVELTIVRLVPELGERGVQELIEERLG</sequence>
<gene>
    <name evidence="5" type="ORF">K505DRAFT_327190</name>
</gene>
<dbReference type="PROSITE" id="PS51207">
    <property type="entry name" value="PXA"/>
    <property type="match status" value="1"/>
</dbReference>
<dbReference type="PANTHER" id="PTHR22999">
    <property type="entry name" value="PX SERINE/THREONINE KINASE PXK"/>
    <property type="match status" value="1"/>
</dbReference>
<dbReference type="Proteomes" id="UP000799757">
    <property type="component" value="Unassembled WGS sequence"/>
</dbReference>
<comment type="subcellular location">
    <subcellularLocation>
        <location evidence="1">Cytoplasm</location>
    </subcellularLocation>
</comment>
<proteinExistence type="predicted"/>
<evidence type="ECO:0000256" key="2">
    <source>
        <dbReference type="ARBA" id="ARBA00022490"/>
    </source>
</evidence>
<reference evidence="5" key="1">
    <citation type="journal article" date="2020" name="Stud. Mycol.">
        <title>101 Dothideomycetes genomes: a test case for predicting lifestyles and emergence of pathogens.</title>
        <authorList>
            <person name="Haridas S."/>
            <person name="Albert R."/>
            <person name="Binder M."/>
            <person name="Bloem J."/>
            <person name="Labutti K."/>
            <person name="Salamov A."/>
            <person name="Andreopoulos B."/>
            <person name="Baker S."/>
            <person name="Barry K."/>
            <person name="Bills G."/>
            <person name="Bluhm B."/>
            <person name="Cannon C."/>
            <person name="Castanera R."/>
            <person name="Culley D."/>
            <person name="Daum C."/>
            <person name="Ezra D."/>
            <person name="Gonzalez J."/>
            <person name="Henrissat B."/>
            <person name="Kuo A."/>
            <person name="Liang C."/>
            <person name="Lipzen A."/>
            <person name="Lutzoni F."/>
            <person name="Magnuson J."/>
            <person name="Mondo S."/>
            <person name="Nolan M."/>
            <person name="Ohm R."/>
            <person name="Pangilinan J."/>
            <person name="Park H.-J."/>
            <person name="Ramirez L."/>
            <person name="Alfaro M."/>
            <person name="Sun H."/>
            <person name="Tritt A."/>
            <person name="Yoshinaga Y."/>
            <person name="Zwiers L.-H."/>
            <person name="Turgeon B."/>
            <person name="Goodwin S."/>
            <person name="Spatafora J."/>
            <person name="Crous P."/>
            <person name="Grigoriev I."/>
        </authorList>
    </citation>
    <scope>NUCLEOTIDE SEQUENCE</scope>
    <source>
        <strain evidence="5">CBS 109.77</strain>
    </source>
</reference>
<evidence type="ECO:0000259" key="4">
    <source>
        <dbReference type="PROSITE" id="PS51207"/>
    </source>
</evidence>
<protein>
    <recommendedName>
        <fullName evidence="4">PXA domain-containing protein</fullName>
    </recommendedName>
</protein>
<dbReference type="GO" id="GO:0035091">
    <property type="term" value="F:phosphatidylinositol binding"/>
    <property type="evidence" value="ECO:0007669"/>
    <property type="project" value="TreeGrafter"/>
</dbReference>
<feature type="domain" description="PXA" evidence="4">
    <location>
        <begin position="1"/>
        <end position="92"/>
    </location>
</feature>
<dbReference type="PANTHER" id="PTHR22999:SF23">
    <property type="entry name" value="SORTING NEXIN-16"/>
    <property type="match status" value="1"/>
</dbReference>
<dbReference type="InterPro" id="IPR003114">
    <property type="entry name" value="Phox_assoc"/>
</dbReference>
<dbReference type="InterPro" id="IPR051837">
    <property type="entry name" value="SortingNexin/PXDomain-PKLike"/>
</dbReference>
<dbReference type="EMBL" id="MU002042">
    <property type="protein sequence ID" value="KAF2791016.1"/>
    <property type="molecule type" value="Genomic_DNA"/>
</dbReference>
<feature type="compositionally biased region" description="Polar residues" evidence="3">
    <location>
        <begin position="176"/>
        <end position="199"/>
    </location>
</feature>
<dbReference type="AlphaFoldDB" id="A0A6A6X3R8"/>
<name>A0A6A6X3R8_9PLEO</name>
<evidence type="ECO:0000313" key="5">
    <source>
        <dbReference type="EMBL" id="KAF2791016.1"/>
    </source>
</evidence>
<evidence type="ECO:0000256" key="1">
    <source>
        <dbReference type="ARBA" id="ARBA00004496"/>
    </source>
</evidence>